<dbReference type="Proteomes" id="UP000283589">
    <property type="component" value="Unassembled WGS sequence"/>
</dbReference>
<accession>A0A412WV52</accession>
<evidence type="ECO:0000313" key="2">
    <source>
        <dbReference type="EMBL" id="RGV31178.1"/>
    </source>
</evidence>
<proteinExistence type="predicted"/>
<dbReference type="STRING" id="1121130.GCA_000519105_03493"/>
<evidence type="ECO:0000256" key="1">
    <source>
        <dbReference type="SAM" id="SignalP"/>
    </source>
</evidence>
<dbReference type="EMBL" id="QRZA01000038">
    <property type="protein sequence ID" value="RGV31178.1"/>
    <property type="molecule type" value="Genomic_DNA"/>
</dbReference>
<keyword evidence="1" id="KW-0732">Signal</keyword>
<feature type="chain" id="PRO_5019054725" evidence="1">
    <location>
        <begin position="23"/>
        <end position="191"/>
    </location>
</feature>
<dbReference type="Pfam" id="PF12099">
    <property type="entry name" value="DUF3575"/>
    <property type="match status" value="1"/>
</dbReference>
<dbReference type="InterPro" id="IPR021958">
    <property type="entry name" value="DUF3575"/>
</dbReference>
<dbReference type="RefSeq" id="WP_118261441.1">
    <property type="nucleotide sequence ID" value="NZ_CALBWO010000069.1"/>
</dbReference>
<gene>
    <name evidence="2" type="ORF">DWW18_18465</name>
</gene>
<organism evidence="2 3">
    <name type="scientific">Butyricimonas virosa</name>
    <dbReference type="NCBI Taxonomy" id="544645"/>
    <lineage>
        <taxon>Bacteria</taxon>
        <taxon>Pseudomonadati</taxon>
        <taxon>Bacteroidota</taxon>
        <taxon>Bacteroidia</taxon>
        <taxon>Bacteroidales</taxon>
        <taxon>Odoribacteraceae</taxon>
        <taxon>Butyricimonas</taxon>
    </lineage>
</organism>
<sequence>MKKLRLIFIFLFACCVMPEAYAQKVAVKSNLLYAATATFNLGVEFGLARKWTLDVPVNLNPWKFNDGMRLRHWGVQPEVRYWFCERFRRTFIGLHAHYADFNVGNFPDRSFISENMKQNRYEGYLYGAGISVGHAWILKKRWGIEATIGLGYARIVYDKYPCAECGSRLKSDTRNYFGPTKVGISLIYLIK</sequence>
<comment type="caution">
    <text evidence="2">The sequence shown here is derived from an EMBL/GenBank/DDBJ whole genome shotgun (WGS) entry which is preliminary data.</text>
</comment>
<name>A0A412WV52_9BACT</name>
<protein>
    <submittedName>
        <fullName evidence="2">DUF3575 domain-containing protein</fullName>
    </submittedName>
</protein>
<dbReference type="AlphaFoldDB" id="A0A412WV52"/>
<reference evidence="2 3" key="1">
    <citation type="submission" date="2018-08" db="EMBL/GenBank/DDBJ databases">
        <title>A genome reference for cultivated species of the human gut microbiota.</title>
        <authorList>
            <person name="Zou Y."/>
            <person name="Xue W."/>
            <person name="Luo G."/>
        </authorList>
    </citation>
    <scope>NUCLEOTIDE SEQUENCE [LARGE SCALE GENOMIC DNA]</scope>
    <source>
        <strain evidence="2 3">AF14-49</strain>
    </source>
</reference>
<evidence type="ECO:0000313" key="3">
    <source>
        <dbReference type="Proteomes" id="UP000283589"/>
    </source>
</evidence>
<feature type="signal peptide" evidence="1">
    <location>
        <begin position="1"/>
        <end position="22"/>
    </location>
</feature>